<dbReference type="CDD" id="cd00112">
    <property type="entry name" value="LDLa"/>
    <property type="match status" value="2"/>
</dbReference>
<dbReference type="Gene3D" id="4.10.400.10">
    <property type="entry name" value="Low-density Lipoprotein Receptor"/>
    <property type="match status" value="2"/>
</dbReference>
<evidence type="ECO:0000313" key="13">
    <source>
        <dbReference type="Proteomes" id="UP000242457"/>
    </source>
</evidence>
<keyword evidence="7 12" id="KW-0675">Receptor</keyword>
<dbReference type="PROSITE" id="PS01209">
    <property type="entry name" value="LDLRA_1"/>
    <property type="match status" value="1"/>
</dbReference>
<evidence type="ECO:0000256" key="6">
    <source>
        <dbReference type="ARBA" id="ARBA00023157"/>
    </source>
</evidence>
<dbReference type="PANTHER" id="PTHR22722">
    <property type="entry name" value="LOW-DENSITY LIPOPROTEIN RECEPTOR-RELATED PROTEIN 2-RELATED"/>
    <property type="match status" value="1"/>
</dbReference>
<dbReference type="STRING" id="94128.A0A2A3EL45"/>
<dbReference type="SMART" id="SM00192">
    <property type="entry name" value="LDLa"/>
    <property type="match status" value="2"/>
</dbReference>
<comment type="subcellular location">
    <subcellularLocation>
        <location evidence="1">Membrane</location>
        <topology evidence="1">Single-pass membrane protein</topology>
    </subcellularLocation>
</comment>
<evidence type="ECO:0000256" key="2">
    <source>
        <dbReference type="ARBA" id="ARBA00022692"/>
    </source>
</evidence>
<keyword evidence="2 11" id="KW-0812">Transmembrane</keyword>
<dbReference type="AlphaFoldDB" id="A0A2A3EL45"/>
<evidence type="ECO:0000256" key="7">
    <source>
        <dbReference type="ARBA" id="ARBA00023170"/>
    </source>
</evidence>
<dbReference type="GO" id="GO:0043235">
    <property type="term" value="C:receptor complex"/>
    <property type="evidence" value="ECO:0007669"/>
    <property type="project" value="TreeGrafter"/>
</dbReference>
<dbReference type="InterPro" id="IPR023415">
    <property type="entry name" value="LDLR_class-A_CS"/>
</dbReference>
<organism evidence="12 13">
    <name type="scientific">Apis cerana cerana</name>
    <name type="common">Oriental honeybee</name>
    <dbReference type="NCBI Taxonomy" id="94128"/>
    <lineage>
        <taxon>Eukaryota</taxon>
        <taxon>Metazoa</taxon>
        <taxon>Ecdysozoa</taxon>
        <taxon>Arthropoda</taxon>
        <taxon>Hexapoda</taxon>
        <taxon>Insecta</taxon>
        <taxon>Pterygota</taxon>
        <taxon>Neoptera</taxon>
        <taxon>Endopterygota</taxon>
        <taxon>Hymenoptera</taxon>
        <taxon>Apocrita</taxon>
        <taxon>Aculeata</taxon>
        <taxon>Apoidea</taxon>
        <taxon>Anthophila</taxon>
        <taxon>Apidae</taxon>
        <taxon>Apis</taxon>
    </lineage>
</organism>
<dbReference type="EMBL" id="KZ288215">
    <property type="protein sequence ID" value="PBC32485.1"/>
    <property type="molecule type" value="Genomic_DNA"/>
</dbReference>
<accession>A0A2A3EL45</accession>
<keyword evidence="4 11" id="KW-1133">Transmembrane helix</keyword>
<evidence type="ECO:0000256" key="1">
    <source>
        <dbReference type="ARBA" id="ARBA00004167"/>
    </source>
</evidence>
<dbReference type="GO" id="GO:0005886">
    <property type="term" value="C:plasma membrane"/>
    <property type="evidence" value="ECO:0007669"/>
    <property type="project" value="TreeGrafter"/>
</dbReference>
<proteinExistence type="predicted"/>
<feature type="compositionally biased region" description="Polar residues" evidence="10">
    <location>
        <begin position="42"/>
        <end position="54"/>
    </location>
</feature>
<evidence type="ECO:0000256" key="8">
    <source>
        <dbReference type="ARBA" id="ARBA00023180"/>
    </source>
</evidence>
<feature type="disulfide bond" evidence="9">
    <location>
        <begin position="543"/>
        <end position="555"/>
    </location>
</feature>
<dbReference type="Pfam" id="PF00057">
    <property type="entry name" value="Ldl_recept_a"/>
    <property type="match status" value="2"/>
</dbReference>
<evidence type="ECO:0000256" key="3">
    <source>
        <dbReference type="ARBA" id="ARBA00022737"/>
    </source>
</evidence>
<comment type="caution">
    <text evidence="9">Lacks conserved residue(s) required for the propagation of feature annotation.</text>
</comment>
<keyword evidence="5 11" id="KW-0472">Membrane</keyword>
<name>A0A2A3EL45_APICC</name>
<feature type="region of interest" description="Disordered" evidence="10">
    <location>
        <begin position="132"/>
        <end position="152"/>
    </location>
</feature>
<dbReference type="OrthoDB" id="9988974at2759"/>
<feature type="disulfide bond" evidence="9">
    <location>
        <begin position="562"/>
        <end position="577"/>
    </location>
</feature>
<dbReference type="InterPro" id="IPR051221">
    <property type="entry name" value="LDLR-related"/>
</dbReference>
<reference evidence="12 13" key="1">
    <citation type="submission" date="2014-07" db="EMBL/GenBank/DDBJ databases">
        <title>Genomic and transcriptomic analysis on Apis cerana provide comprehensive insights into honey bee biology.</title>
        <authorList>
            <person name="Diao Q."/>
            <person name="Sun L."/>
            <person name="Zheng H."/>
            <person name="Zheng H."/>
            <person name="Xu S."/>
            <person name="Wang S."/>
            <person name="Zeng Z."/>
            <person name="Hu F."/>
            <person name="Su S."/>
            <person name="Wu J."/>
        </authorList>
    </citation>
    <scope>NUCLEOTIDE SEQUENCE [LARGE SCALE GENOMIC DNA]</scope>
    <source>
        <tissue evidence="12">Pupae without intestine</tissue>
    </source>
</reference>
<evidence type="ECO:0000256" key="4">
    <source>
        <dbReference type="ARBA" id="ARBA00022989"/>
    </source>
</evidence>
<keyword evidence="13" id="KW-1185">Reference proteome</keyword>
<feature type="compositionally biased region" description="Polar residues" evidence="10">
    <location>
        <begin position="189"/>
        <end position="199"/>
    </location>
</feature>
<keyword evidence="8" id="KW-0325">Glycoprotein</keyword>
<dbReference type="Proteomes" id="UP000242457">
    <property type="component" value="Unassembled WGS sequence"/>
</dbReference>
<dbReference type="InterPro" id="IPR036055">
    <property type="entry name" value="LDL_receptor-like_sf"/>
</dbReference>
<feature type="compositionally biased region" description="Basic and acidic residues" evidence="10">
    <location>
        <begin position="55"/>
        <end position="72"/>
    </location>
</feature>
<feature type="transmembrane region" description="Helical" evidence="11">
    <location>
        <begin position="363"/>
        <end position="382"/>
    </location>
</feature>
<keyword evidence="3" id="KW-0677">Repeat</keyword>
<evidence type="ECO:0000313" key="12">
    <source>
        <dbReference type="EMBL" id="PBC32485.1"/>
    </source>
</evidence>
<dbReference type="PROSITE" id="PS50068">
    <property type="entry name" value="LDLRA_2"/>
    <property type="match status" value="2"/>
</dbReference>
<gene>
    <name evidence="12" type="ORF">APICC_07419</name>
</gene>
<evidence type="ECO:0000256" key="5">
    <source>
        <dbReference type="ARBA" id="ARBA00023136"/>
    </source>
</evidence>
<dbReference type="SUPFAM" id="SSF57424">
    <property type="entry name" value="LDL receptor-like module"/>
    <property type="match status" value="2"/>
</dbReference>
<feature type="compositionally biased region" description="Low complexity" evidence="10">
    <location>
        <begin position="410"/>
        <end position="432"/>
    </location>
</feature>
<sequence>MTIEISDMENQGFEEEQQSREISNADTHVYEDILPGTEDTPSRLSNENRAQRSLVSERGRGTSTRSLDRREEIAGVFERNSTLPFRRSAGLDPSTATSSSVRVTNRKRNNGCREDTDVAWNTFVDDALSSRARSTALHTDSRRPNRRRRKKDCKHCRSKVAAFIDGEQRQVGERENETVLRKNRDNEQQQRLQVSNDPQTILDPRNFTMLPACSPNELTGNDSSSVFTISEKIGDGSPVNLIERNDGCANLANPAVINGDNNALIRSEKSRLSLRVNSIYSQERWYAKGASIFCTDVKQHGTFQRAYSLPARTHTPSSQNRINLRRCVRREPPPHPARLRKHRHGWTLHLEHPLEASKCTKSLVLLIVLLLGVGAIALYIALECRNRNDFILQHKPEKLHVIQQYLKSSTNNSSSNNNIEQQNETTITTSSTKPPQFSPAISTPSILLNGNSSFPESYTQLTSETEAEVTSPIESNFNSTRYCDDCLPKEVCVALVDEEVPICRIPNDPKDPTGCAGFCLINKQKCHRLDTDAFRCVEMEHYCLDNEWACLNTLCIPLEKHCDGHMNCYDHSDEYNCDCDLQTHFQCGNETSCLPLERRCDGKIDCWDAADEINCTLGHNLGGSPTNLNIVACHASERMQTCTLMCILAHSRVTRLQQRFFSCQRVLRKTSSRAAMDSAYQKLASAIAYQTVSMDLTNLMDAKDGAINTNSHARDLYS</sequence>
<keyword evidence="6 9" id="KW-1015">Disulfide bond</keyword>
<feature type="disulfide bond" evidence="9">
    <location>
        <begin position="600"/>
        <end position="615"/>
    </location>
</feature>
<evidence type="ECO:0000256" key="11">
    <source>
        <dbReference type="SAM" id="Phobius"/>
    </source>
</evidence>
<dbReference type="InterPro" id="IPR002172">
    <property type="entry name" value="LDrepeatLR_classA_rpt"/>
</dbReference>
<evidence type="ECO:0000256" key="10">
    <source>
        <dbReference type="SAM" id="MobiDB-lite"/>
    </source>
</evidence>
<feature type="disulfide bond" evidence="9">
    <location>
        <begin position="550"/>
        <end position="568"/>
    </location>
</feature>
<feature type="region of interest" description="Disordered" evidence="10">
    <location>
        <begin position="85"/>
        <end position="113"/>
    </location>
</feature>
<evidence type="ECO:0000256" key="9">
    <source>
        <dbReference type="PROSITE-ProRule" id="PRU00124"/>
    </source>
</evidence>
<feature type="region of interest" description="Disordered" evidence="10">
    <location>
        <begin position="410"/>
        <end position="436"/>
    </location>
</feature>
<protein>
    <submittedName>
        <fullName evidence="12">Sortilin-related receptor</fullName>
    </submittedName>
</protein>
<feature type="region of interest" description="Disordered" evidence="10">
    <location>
        <begin position="1"/>
        <end position="72"/>
    </location>
</feature>
<feature type="compositionally biased region" description="Polar residues" evidence="10">
    <location>
        <begin position="94"/>
        <end position="103"/>
    </location>
</feature>
<feature type="region of interest" description="Disordered" evidence="10">
    <location>
        <begin position="184"/>
        <end position="203"/>
    </location>
</feature>
<dbReference type="PRINTS" id="PR00261">
    <property type="entry name" value="LDLRECEPTOR"/>
</dbReference>